<dbReference type="GO" id="GO:0015192">
    <property type="term" value="F:L-phenylalanine transmembrane transporter activity"/>
    <property type="evidence" value="ECO:0007669"/>
    <property type="project" value="TreeGrafter"/>
</dbReference>
<dbReference type="InterPro" id="IPR003593">
    <property type="entry name" value="AAA+_ATPase"/>
</dbReference>
<dbReference type="InterPro" id="IPR017871">
    <property type="entry name" value="ABC_transporter-like_CS"/>
</dbReference>
<dbReference type="Pfam" id="PF12399">
    <property type="entry name" value="BCA_ABC_TP_C"/>
    <property type="match status" value="1"/>
</dbReference>
<dbReference type="OrthoDB" id="9806149at2"/>
<dbReference type="InterPro" id="IPR032823">
    <property type="entry name" value="BCA_ABC_TP_C"/>
</dbReference>
<dbReference type="PANTHER" id="PTHR45772">
    <property type="entry name" value="CONSERVED COMPONENT OF ABC TRANSPORTER FOR NATURAL AMINO ACIDS-RELATED"/>
    <property type="match status" value="1"/>
</dbReference>
<dbReference type="SUPFAM" id="SSF52540">
    <property type="entry name" value="P-loop containing nucleoside triphosphate hydrolases"/>
    <property type="match status" value="1"/>
</dbReference>
<keyword evidence="3 5" id="KW-0067">ATP-binding</keyword>
<dbReference type="InterPro" id="IPR051120">
    <property type="entry name" value="ABC_AA/LPS_Transport"/>
</dbReference>
<dbReference type="InterPro" id="IPR003439">
    <property type="entry name" value="ABC_transporter-like_ATP-bd"/>
</dbReference>
<dbReference type="Pfam" id="PF00005">
    <property type="entry name" value="ABC_tran"/>
    <property type="match status" value="1"/>
</dbReference>
<dbReference type="PROSITE" id="PS50893">
    <property type="entry name" value="ABC_TRANSPORTER_2"/>
    <property type="match status" value="1"/>
</dbReference>
<dbReference type="Proteomes" id="UP000277424">
    <property type="component" value="Unassembled WGS sequence"/>
</dbReference>
<dbReference type="GO" id="GO:0015808">
    <property type="term" value="P:L-alanine transport"/>
    <property type="evidence" value="ECO:0007669"/>
    <property type="project" value="TreeGrafter"/>
</dbReference>
<keyword evidence="1" id="KW-0813">Transport</keyword>
<reference evidence="5 6" key="1">
    <citation type="submission" date="2018-10" db="EMBL/GenBank/DDBJ databases">
        <title>Comparative analysis of microorganisms from saline springs in Andes Mountain Range, Colombia.</title>
        <authorList>
            <person name="Rubin E."/>
        </authorList>
    </citation>
    <scope>NUCLEOTIDE SEQUENCE [LARGE SCALE GENOMIC DNA]</scope>
    <source>
        <strain evidence="5 6">USBA 36</strain>
    </source>
</reference>
<name>A0A420WPS9_9PROT</name>
<dbReference type="AlphaFoldDB" id="A0A420WPS9"/>
<accession>A0A420WPS9</accession>
<organism evidence="5 6">
    <name type="scientific">Oceanibaculum indicum</name>
    <dbReference type="NCBI Taxonomy" id="526216"/>
    <lineage>
        <taxon>Bacteria</taxon>
        <taxon>Pseudomonadati</taxon>
        <taxon>Pseudomonadota</taxon>
        <taxon>Alphaproteobacteria</taxon>
        <taxon>Rhodospirillales</taxon>
        <taxon>Oceanibaculaceae</taxon>
        <taxon>Oceanibaculum</taxon>
    </lineage>
</organism>
<dbReference type="GO" id="GO:0042941">
    <property type="term" value="P:D-alanine transmembrane transport"/>
    <property type="evidence" value="ECO:0007669"/>
    <property type="project" value="TreeGrafter"/>
</dbReference>
<dbReference type="GO" id="GO:1903805">
    <property type="term" value="P:L-valine import across plasma membrane"/>
    <property type="evidence" value="ECO:0007669"/>
    <property type="project" value="TreeGrafter"/>
</dbReference>
<dbReference type="GO" id="GO:0005524">
    <property type="term" value="F:ATP binding"/>
    <property type="evidence" value="ECO:0007669"/>
    <property type="project" value="UniProtKB-KW"/>
</dbReference>
<dbReference type="PROSITE" id="PS00211">
    <property type="entry name" value="ABC_TRANSPORTER_1"/>
    <property type="match status" value="1"/>
</dbReference>
<proteinExistence type="predicted"/>
<evidence type="ECO:0000256" key="3">
    <source>
        <dbReference type="ARBA" id="ARBA00022840"/>
    </source>
</evidence>
<feature type="domain" description="ABC transporter" evidence="4">
    <location>
        <begin position="8"/>
        <end position="240"/>
    </location>
</feature>
<dbReference type="Gene3D" id="3.40.50.300">
    <property type="entry name" value="P-loop containing nucleotide triphosphate hydrolases"/>
    <property type="match status" value="1"/>
</dbReference>
<dbReference type="SMART" id="SM00382">
    <property type="entry name" value="AAA"/>
    <property type="match status" value="1"/>
</dbReference>
<dbReference type="PANTHER" id="PTHR45772:SF7">
    <property type="entry name" value="AMINO ACID ABC TRANSPORTER ATP-BINDING PROTEIN"/>
    <property type="match status" value="1"/>
</dbReference>
<dbReference type="EMBL" id="RBIG01000001">
    <property type="protein sequence ID" value="RKQ73051.1"/>
    <property type="molecule type" value="Genomic_DNA"/>
</dbReference>
<dbReference type="RefSeq" id="WP_008944624.1">
    <property type="nucleotide sequence ID" value="NZ_RBIG01000001.1"/>
</dbReference>
<evidence type="ECO:0000313" key="5">
    <source>
        <dbReference type="EMBL" id="RKQ73051.1"/>
    </source>
</evidence>
<dbReference type="GO" id="GO:0005886">
    <property type="term" value="C:plasma membrane"/>
    <property type="evidence" value="ECO:0007669"/>
    <property type="project" value="TreeGrafter"/>
</dbReference>
<evidence type="ECO:0000256" key="1">
    <source>
        <dbReference type="ARBA" id="ARBA00022448"/>
    </source>
</evidence>
<dbReference type="GO" id="GO:0005304">
    <property type="term" value="F:L-valine transmembrane transporter activity"/>
    <property type="evidence" value="ECO:0007669"/>
    <property type="project" value="TreeGrafter"/>
</dbReference>
<dbReference type="InterPro" id="IPR027417">
    <property type="entry name" value="P-loop_NTPase"/>
</dbReference>
<dbReference type="GO" id="GO:0016887">
    <property type="term" value="F:ATP hydrolysis activity"/>
    <property type="evidence" value="ECO:0007669"/>
    <property type="project" value="InterPro"/>
</dbReference>
<comment type="caution">
    <text evidence="5">The sequence shown here is derived from an EMBL/GenBank/DDBJ whole genome shotgun (WGS) entry which is preliminary data.</text>
</comment>
<gene>
    <name evidence="5" type="ORF">BCL74_0822</name>
</gene>
<evidence type="ECO:0000256" key="2">
    <source>
        <dbReference type="ARBA" id="ARBA00022741"/>
    </source>
</evidence>
<dbReference type="CDD" id="cd03219">
    <property type="entry name" value="ABC_Mj1267_LivG_branched"/>
    <property type="match status" value="1"/>
</dbReference>
<protein>
    <submittedName>
        <fullName evidence="5">Branched-chain amino acid transport system ATP-binding protein</fullName>
    </submittedName>
</protein>
<evidence type="ECO:0000313" key="6">
    <source>
        <dbReference type="Proteomes" id="UP000277424"/>
    </source>
</evidence>
<keyword evidence="2" id="KW-0547">Nucleotide-binding</keyword>
<evidence type="ECO:0000259" key="4">
    <source>
        <dbReference type="PROSITE" id="PS50893"/>
    </source>
</evidence>
<sequence length="243" mass="26554">MTTNDILLESRDLVKRFGGLVAVNEVSFTLERNTVLGLIGINGSGKTTVMNCVNGLYKADGGSIRFDGEELIGRSPHEVTRLGIGRTFQVPRVFRRMTLIDNLLVPLLGSGLSDAELTEQAEECLAQVNLHGLRQNYAEELSGGQQKLLELARLIMLDPKLILLDEPFAGVNPSLCQLLLERIEGLLEKGKSFILVSHDLTSIYRLSSHIVVLNEGRKIAEGSVDEVKKNPDVIEAYLGSASA</sequence>
<dbReference type="GO" id="GO:1903806">
    <property type="term" value="P:L-isoleucine import across plasma membrane"/>
    <property type="evidence" value="ECO:0007669"/>
    <property type="project" value="TreeGrafter"/>
</dbReference>
<dbReference type="GO" id="GO:0015188">
    <property type="term" value="F:L-isoleucine transmembrane transporter activity"/>
    <property type="evidence" value="ECO:0007669"/>
    <property type="project" value="TreeGrafter"/>
</dbReference>